<dbReference type="PANTHER" id="PTHR45453:SF2">
    <property type="entry name" value="HISTIDINE KINASE"/>
    <property type="match status" value="1"/>
</dbReference>
<organism evidence="13 14">
    <name type="scientific">Lactococcus garvieae</name>
    <dbReference type="NCBI Taxonomy" id="1363"/>
    <lineage>
        <taxon>Bacteria</taxon>
        <taxon>Bacillati</taxon>
        <taxon>Bacillota</taxon>
        <taxon>Bacilli</taxon>
        <taxon>Lactobacillales</taxon>
        <taxon>Streptococcaceae</taxon>
        <taxon>Lactococcus</taxon>
    </lineage>
</organism>
<proteinExistence type="predicted"/>
<evidence type="ECO:0000313" key="13">
    <source>
        <dbReference type="EMBL" id="SFL20562.1"/>
    </source>
</evidence>
<evidence type="ECO:0000256" key="7">
    <source>
        <dbReference type="ARBA" id="ARBA00022777"/>
    </source>
</evidence>
<keyword evidence="4" id="KW-1003">Cell membrane</keyword>
<feature type="transmembrane region" description="Helical" evidence="11">
    <location>
        <begin position="40"/>
        <end position="57"/>
    </location>
</feature>
<evidence type="ECO:0000313" key="14">
    <source>
        <dbReference type="Proteomes" id="UP000181969"/>
    </source>
</evidence>
<evidence type="ECO:0000256" key="6">
    <source>
        <dbReference type="ARBA" id="ARBA00022692"/>
    </source>
</evidence>
<comment type="catalytic activity">
    <reaction evidence="1">
        <text>ATP + protein L-histidine = ADP + protein N-phospho-L-histidine.</text>
        <dbReference type="EC" id="2.7.13.3"/>
    </reaction>
</comment>
<dbReference type="GO" id="GO:0005886">
    <property type="term" value="C:plasma membrane"/>
    <property type="evidence" value="ECO:0007669"/>
    <property type="project" value="UniProtKB-SubCell"/>
</dbReference>
<dbReference type="OrthoDB" id="9780487at2"/>
<accession>A0A1I4FRP5</accession>
<dbReference type="EMBL" id="FOTJ01000002">
    <property type="protein sequence ID" value="SFL20562.1"/>
    <property type="molecule type" value="Genomic_DNA"/>
</dbReference>
<evidence type="ECO:0000256" key="4">
    <source>
        <dbReference type="ARBA" id="ARBA00022475"/>
    </source>
</evidence>
<evidence type="ECO:0000256" key="3">
    <source>
        <dbReference type="ARBA" id="ARBA00012438"/>
    </source>
</evidence>
<comment type="subcellular location">
    <subcellularLocation>
        <location evidence="2">Cell membrane</location>
        <topology evidence="2">Multi-pass membrane protein</topology>
    </subcellularLocation>
</comment>
<reference evidence="13 14" key="1">
    <citation type="submission" date="2016-10" db="EMBL/GenBank/DDBJ databases">
        <authorList>
            <person name="de Groot N.N."/>
        </authorList>
    </citation>
    <scope>NUCLEOTIDE SEQUENCE [LARGE SCALE GENOMIC DNA]</scope>
    <source>
        <strain evidence="13 14">M79</strain>
    </source>
</reference>
<dbReference type="Gene3D" id="3.30.565.10">
    <property type="entry name" value="Histidine kinase-like ATPase, C-terminal domain"/>
    <property type="match status" value="1"/>
</dbReference>
<keyword evidence="8 11" id="KW-1133">Transmembrane helix</keyword>
<evidence type="ECO:0000256" key="9">
    <source>
        <dbReference type="ARBA" id="ARBA00023012"/>
    </source>
</evidence>
<sequence length="296" mass="34380">MPWSKIKRFLRTKIAQIGVFLVMLFIFVSNFLLWHLPIDSLINATILALIVFVIYLVSSYFRWANREALLCDLKHELLDLEENLRAKEKHIKETEDIIKVWSHQMKIPLAAIDLMAQTEINPIELKNQAFALDNYLKMLLEYQRIANISTDFHFEKFSVAPLLRELLKKYSSFFIQKNLSVTISGDWEITTDRKWFSLAIEQLLNNAIKYTNEGSLTIRIEENRIVLSDTGIGILPEDLPRIFEHGFTGYNGRGYYKASGLGLYLTKLILDRLDFRIKISSELGEGTTVEVEKNEQ</sequence>
<dbReference type="GO" id="GO:0004721">
    <property type="term" value="F:phosphoprotein phosphatase activity"/>
    <property type="evidence" value="ECO:0007669"/>
    <property type="project" value="TreeGrafter"/>
</dbReference>
<dbReference type="AlphaFoldDB" id="A0A1I4FRP5"/>
<dbReference type="InterPro" id="IPR005467">
    <property type="entry name" value="His_kinase_dom"/>
</dbReference>
<evidence type="ECO:0000256" key="10">
    <source>
        <dbReference type="ARBA" id="ARBA00023136"/>
    </source>
</evidence>
<keyword evidence="10 11" id="KW-0472">Membrane</keyword>
<dbReference type="SUPFAM" id="SSF55874">
    <property type="entry name" value="ATPase domain of HSP90 chaperone/DNA topoisomerase II/histidine kinase"/>
    <property type="match status" value="1"/>
</dbReference>
<feature type="transmembrane region" description="Helical" evidence="11">
    <location>
        <begin position="14"/>
        <end position="34"/>
    </location>
</feature>
<dbReference type="InterPro" id="IPR050351">
    <property type="entry name" value="BphY/WalK/GraS-like"/>
</dbReference>
<name>A0A1I4FRP5_9LACT</name>
<dbReference type="PANTHER" id="PTHR45453">
    <property type="entry name" value="PHOSPHATE REGULON SENSOR PROTEIN PHOR"/>
    <property type="match status" value="1"/>
</dbReference>
<evidence type="ECO:0000256" key="1">
    <source>
        <dbReference type="ARBA" id="ARBA00000085"/>
    </source>
</evidence>
<gene>
    <name evidence="13" type="ORF">SAMN05216438_102166</name>
</gene>
<evidence type="ECO:0000256" key="5">
    <source>
        <dbReference type="ARBA" id="ARBA00022679"/>
    </source>
</evidence>
<evidence type="ECO:0000256" key="2">
    <source>
        <dbReference type="ARBA" id="ARBA00004651"/>
    </source>
</evidence>
<keyword evidence="7" id="KW-0418">Kinase</keyword>
<dbReference type="InterPro" id="IPR003594">
    <property type="entry name" value="HATPase_dom"/>
</dbReference>
<dbReference type="GO" id="GO:0016036">
    <property type="term" value="P:cellular response to phosphate starvation"/>
    <property type="evidence" value="ECO:0007669"/>
    <property type="project" value="TreeGrafter"/>
</dbReference>
<evidence type="ECO:0000259" key="12">
    <source>
        <dbReference type="PROSITE" id="PS50109"/>
    </source>
</evidence>
<keyword evidence="6 11" id="KW-0812">Transmembrane</keyword>
<keyword evidence="5" id="KW-0808">Transferase</keyword>
<dbReference type="EC" id="2.7.13.3" evidence="3"/>
<keyword evidence="9" id="KW-0902">Two-component regulatory system</keyword>
<protein>
    <recommendedName>
        <fullName evidence="3">histidine kinase</fullName>
        <ecNumber evidence="3">2.7.13.3</ecNumber>
    </recommendedName>
</protein>
<dbReference type="GO" id="GO:0000155">
    <property type="term" value="F:phosphorelay sensor kinase activity"/>
    <property type="evidence" value="ECO:0007669"/>
    <property type="project" value="TreeGrafter"/>
</dbReference>
<dbReference type="InterPro" id="IPR036890">
    <property type="entry name" value="HATPase_C_sf"/>
</dbReference>
<dbReference type="RefSeq" id="WP_019299818.1">
    <property type="nucleotide sequence ID" value="NZ_FOTJ01000002.1"/>
</dbReference>
<dbReference type="PROSITE" id="PS50109">
    <property type="entry name" value="HIS_KIN"/>
    <property type="match status" value="1"/>
</dbReference>
<feature type="domain" description="Histidine kinase" evidence="12">
    <location>
        <begin position="100"/>
        <end position="296"/>
    </location>
</feature>
<dbReference type="Proteomes" id="UP000181969">
    <property type="component" value="Unassembled WGS sequence"/>
</dbReference>
<dbReference type="Pfam" id="PF02518">
    <property type="entry name" value="HATPase_c"/>
    <property type="match status" value="1"/>
</dbReference>
<dbReference type="SMART" id="SM00387">
    <property type="entry name" value="HATPase_c"/>
    <property type="match status" value="1"/>
</dbReference>
<evidence type="ECO:0000256" key="8">
    <source>
        <dbReference type="ARBA" id="ARBA00022989"/>
    </source>
</evidence>
<evidence type="ECO:0000256" key="11">
    <source>
        <dbReference type="SAM" id="Phobius"/>
    </source>
</evidence>